<reference evidence="1" key="1">
    <citation type="submission" date="2021-05" db="EMBL/GenBank/DDBJ databases">
        <authorList>
            <person name="Scholz U."/>
            <person name="Mascher M."/>
            <person name="Fiebig A."/>
        </authorList>
    </citation>
    <scope>NUCLEOTIDE SEQUENCE [LARGE SCALE GENOMIC DNA]</scope>
</reference>
<dbReference type="Proteomes" id="UP001732700">
    <property type="component" value="Chromosome 1D"/>
</dbReference>
<accession>A0ACD5TXR2</accession>
<evidence type="ECO:0000313" key="1">
    <source>
        <dbReference type="EnsemblPlants" id="AVESA.00010b.r2.1DG0143230.1.CDS.1"/>
    </source>
</evidence>
<protein>
    <submittedName>
        <fullName evidence="1">Uncharacterized protein</fullName>
    </submittedName>
</protein>
<keyword evidence="2" id="KW-1185">Reference proteome</keyword>
<name>A0ACD5TXR2_AVESA</name>
<reference evidence="1" key="2">
    <citation type="submission" date="2025-09" db="UniProtKB">
        <authorList>
            <consortium name="EnsemblPlants"/>
        </authorList>
    </citation>
    <scope>IDENTIFICATION</scope>
</reference>
<evidence type="ECO:0000313" key="2">
    <source>
        <dbReference type="Proteomes" id="UP001732700"/>
    </source>
</evidence>
<dbReference type="EnsemblPlants" id="AVESA.00010b.r2.1DG0143230.1">
    <property type="protein sequence ID" value="AVESA.00010b.r2.1DG0143230.1.CDS.1"/>
    <property type="gene ID" value="AVESA.00010b.r2.1DG0143230"/>
</dbReference>
<organism evidence="1 2">
    <name type="scientific">Avena sativa</name>
    <name type="common">Oat</name>
    <dbReference type="NCBI Taxonomy" id="4498"/>
    <lineage>
        <taxon>Eukaryota</taxon>
        <taxon>Viridiplantae</taxon>
        <taxon>Streptophyta</taxon>
        <taxon>Embryophyta</taxon>
        <taxon>Tracheophyta</taxon>
        <taxon>Spermatophyta</taxon>
        <taxon>Magnoliopsida</taxon>
        <taxon>Liliopsida</taxon>
        <taxon>Poales</taxon>
        <taxon>Poaceae</taxon>
        <taxon>BOP clade</taxon>
        <taxon>Pooideae</taxon>
        <taxon>Poodae</taxon>
        <taxon>Poeae</taxon>
        <taxon>Poeae Chloroplast Group 1 (Aveneae type)</taxon>
        <taxon>Aveninae</taxon>
        <taxon>Avena</taxon>
    </lineage>
</organism>
<proteinExistence type="predicted"/>
<sequence>MVRRRRGKVKLQYIKDLAMRSKSQKMRLANLMKKARELAVLCDVPVGVVVYVPGKDQPEEVWPSQEAATDVLVRYGAVEEPKRLKYKLDGDDFVRKTVVKSKANLYNAHRQNCEKEMNLLMVDFLAGHRGSFADLPPNVHASLEWRVKKKLQAVKARLQEIRGGAIQPPLPAQLQLVPLEPAQEDVLMVEPLAMVLPPSGTAAHVAVTIPLEPAAQEDVLMVEPLAMVLQPSGTPAHADFTLASLHEEASDDAFMTLDGEPRHGSYLFEVFKACDVAGDGSGLPTTEELHAVFVKAGIFTAPQPNPSFEDPM</sequence>